<accession>A0A8J4YNG8</accession>
<dbReference type="Proteomes" id="UP000770661">
    <property type="component" value="Unassembled WGS sequence"/>
</dbReference>
<evidence type="ECO:0000256" key="1">
    <source>
        <dbReference type="SAM" id="MobiDB-lite"/>
    </source>
</evidence>
<keyword evidence="3" id="KW-1185">Reference proteome</keyword>
<feature type="compositionally biased region" description="Low complexity" evidence="1">
    <location>
        <begin position="37"/>
        <end position="51"/>
    </location>
</feature>
<organism evidence="2 3">
    <name type="scientific">Chionoecetes opilio</name>
    <name type="common">Atlantic snow crab</name>
    <name type="synonym">Cancer opilio</name>
    <dbReference type="NCBI Taxonomy" id="41210"/>
    <lineage>
        <taxon>Eukaryota</taxon>
        <taxon>Metazoa</taxon>
        <taxon>Ecdysozoa</taxon>
        <taxon>Arthropoda</taxon>
        <taxon>Crustacea</taxon>
        <taxon>Multicrustacea</taxon>
        <taxon>Malacostraca</taxon>
        <taxon>Eumalacostraca</taxon>
        <taxon>Eucarida</taxon>
        <taxon>Decapoda</taxon>
        <taxon>Pleocyemata</taxon>
        <taxon>Brachyura</taxon>
        <taxon>Eubrachyura</taxon>
        <taxon>Majoidea</taxon>
        <taxon>Majidae</taxon>
        <taxon>Chionoecetes</taxon>
    </lineage>
</organism>
<protein>
    <submittedName>
        <fullName evidence="2">Uncharacterized protein</fullName>
    </submittedName>
</protein>
<name>A0A8J4YNG8_CHIOP</name>
<evidence type="ECO:0000313" key="3">
    <source>
        <dbReference type="Proteomes" id="UP000770661"/>
    </source>
</evidence>
<feature type="compositionally biased region" description="Basic and acidic residues" evidence="1">
    <location>
        <begin position="64"/>
        <end position="76"/>
    </location>
</feature>
<dbReference type="AlphaFoldDB" id="A0A8J4YNG8"/>
<proteinExistence type="predicted"/>
<feature type="compositionally biased region" description="Basic and acidic residues" evidence="1">
    <location>
        <begin position="94"/>
        <end position="103"/>
    </location>
</feature>
<dbReference type="EMBL" id="JACEEZ010003616">
    <property type="protein sequence ID" value="KAG0727224.1"/>
    <property type="molecule type" value="Genomic_DNA"/>
</dbReference>
<sequence length="125" mass="13437">MEQAVREAGDGMDGFRNQQETRPGGCACPVPRLTVTPRAGWGRAAPRPAMAGRRHATQPAPPQRHCEGGRHSEALKRGPYTRGPKSRPAPYTRNLHDEGRDRGNGGTRGCTHYPGGLMARGGGCR</sequence>
<feature type="region of interest" description="Disordered" evidence="1">
    <location>
        <begin position="1"/>
        <end position="111"/>
    </location>
</feature>
<comment type="caution">
    <text evidence="2">The sequence shown here is derived from an EMBL/GenBank/DDBJ whole genome shotgun (WGS) entry which is preliminary data.</text>
</comment>
<gene>
    <name evidence="2" type="ORF">GWK47_035098</name>
</gene>
<evidence type="ECO:0000313" key="2">
    <source>
        <dbReference type="EMBL" id="KAG0727224.1"/>
    </source>
</evidence>
<reference evidence="2" key="1">
    <citation type="submission" date="2020-07" db="EMBL/GenBank/DDBJ databases">
        <title>The High-quality genome of the commercially important snow crab, Chionoecetes opilio.</title>
        <authorList>
            <person name="Jeong J.-H."/>
            <person name="Ryu S."/>
        </authorList>
    </citation>
    <scope>NUCLEOTIDE SEQUENCE</scope>
    <source>
        <strain evidence="2">MADBK_172401_WGS</strain>
        <tissue evidence="2">Digestive gland</tissue>
    </source>
</reference>